<sequence length="234" mass="25210">MAGGGGEAAPLLGTKRRRVGCPGCRLDEANKTSTGIPYLNFFYIWVVCLTSKGDNLSQQTCSRPPAAAHHFAGRPTTNAQALRHSKCVTWRPRSVPGHAFRSPDESNRSYRPGYPPRATGPEAATVRPAPMWRRADEADPGGPLPPPRPAAPRAPGLWTVVEPRSSGATPVARPVPKSPSRTHSVLRVDHAGVAARHARSLGWLLRPAYRAPRATRTVPATRSIMEERNGSLAC</sequence>
<dbReference type="EMBL" id="PQIB02000004">
    <property type="protein sequence ID" value="RLN23043.1"/>
    <property type="molecule type" value="Genomic_DNA"/>
</dbReference>
<name>A0A3L6SND6_PANMI</name>
<dbReference type="Proteomes" id="UP000275267">
    <property type="component" value="Unassembled WGS sequence"/>
</dbReference>
<evidence type="ECO:0000313" key="2">
    <source>
        <dbReference type="EMBL" id="RLN23043.1"/>
    </source>
</evidence>
<comment type="caution">
    <text evidence="2">The sequence shown here is derived from an EMBL/GenBank/DDBJ whole genome shotgun (WGS) entry which is preliminary data.</text>
</comment>
<feature type="region of interest" description="Disordered" evidence="1">
    <location>
        <begin position="93"/>
        <end position="155"/>
    </location>
</feature>
<evidence type="ECO:0000256" key="1">
    <source>
        <dbReference type="SAM" id="MobiDB-lite"/>
    </source>
</evidence>
<accession>A0A3L6SND6</accession>
<reference evidence="3" key="1">
    <citation type="journal article" date="2019" name="Nat. Commun.">
        <title>The genome of broomcorn millet.</title>
        <authorList>
            <person name="Zou C."/>
            <person name="Miki D."/>
            <person name="Li D."/>
            <person name="Tang Q."/>
            <person name="Xiao L."/>
            <person name="Rajput S."/>
            <person name="Deng P."/>
            <person name="Jia W."/>
            <person name="Huang R."/>
            <person name="Zhang M."/>
            <person name="Sun Y."/>
            <person name="Hu J."/>
            <person name="Fu X."/>
            <person name="Schnable P.S."/>
            <person name="Li F."/>
            <person name="Zhang H."/>
            <person name="Feng B."/>
            <person name="Zhu X."/>
            <person name="Liu R."/>
            <person name="Schnable J.C."/>
            <person name="Zhu J.-K."/>
            <person name="Zhang H."/>
        </authorList>
    </citation>
    <scope>NUCLEOTIDE SEQUENCE [LARGE SCALE GENOMIC DNA]</scope>
</reference>
<gene>
    <name evidence="2" type="ORF">C2845_PM07G06690</name>
</gene>
<keyword evidence="3" id="KW-1185">Reference proteome</keyword>
<proteinExistence type="predicted"/>
<dbReference type="AlphaFoldDB" id="A0A3L6SND6"/>
<dbReference type="OrthoDB" id="686412at2759"/>
<protein>
    <submittedName>
        <fullName evidence="2">Uncharacterized protein</fullName>
    </submittedName>
</protein>
<evidence type="ECO:0000313" key="3">
    <source>
        <dbReference type="Proteomes" id="UP000275267"/>
    </source>
</evidence>
<feature type="compositionally biased region" description="Pro residues" evidence="1">
    <location>
        <begin position="142"/>
        <end position="152"/>
    </location>
</feature>
<organism evidence="2 3">
    <name type="scientific">Panicum miliaceum</name>
    <name type="common">Proso millet</name>
    <name type="synonym">Broomcorn millet</name>
    <dbReference type="NCBI Taxonomy" id="4540"/>
    <lineage>
        <taxon>Eukaryota</taxon>
        <taxon>Viridiplantae</taxon>
        <taxon>Streptophyta</taxon>
        <taxon>Embryophyta</taxon>
        <taxon>Tracheophyta</taxon>
        <taxon>Spermatophyta</taxon>
        <taxon>Magnoliopsida</taxon>
        <taxon>Liliopsida</taxon>
        <taxon>Poales</taxon>
        <taxon>Poaceae</taxon>
        <taxon>PACMAD clade</taxon>
        <taxon>Panicoideae</taxon>
        <taxon>Panicodae</taxon>
        <taxon>Paniceae</taxon>
        <taxon>Panicinae</taxon>
        <taxon>Panicum</taxon>
        <taxon>Panicum sect. Panicum</taxon>
    </lineage>
</organism>